<organism evidence="4 5">
    <name type="scientific">Hyaloscypha variabilis (strain UAMH 11265 / GT02V1 / F)</name>
    <name type="common">Meliniomyces variabilis</name>
    <dbReference type="NCBI Taxonomy" id="1149755"/>
    <lineage>
        <taxon>Eukaryota</taxon>
        <taxon>Fungi</taxon>
        <taxon>Dikarya</taxon>
        <taxon>Ascomycota</taxon>
        <taxon>Pezizomycotina</taxon>
        <taxon>Leotiomycetes</taxon>
        <taxon>Helotiales</taxon>
        <taxon>Hyaloscyphaceae</taxon>
        <taxon>Hyaloscypha</taxon>
        <taxon>Hyaloscypha variabilis</taxon>
    </lineage>
</organism>
<reference evidence="4 5" key="1">
    <citation type="submission" date="2016-04" db="EMBL/GenBank/DDBJ databases">
        <title>A degradative enzymes factory behind the ericoid mycorrhizal symbiosis.</title>
        <authorList>
            <consortium name="DOE Joint Genome Institute"/>
            <person name="Martino E."/>
            <person name="Morin E."/>
            <person name="Grelet G."/>
            <person name="Kuo A."/>
            <person name="Kohler A."/>
            <person name="Daghino S."/>
            <person name="Barry K."/>
            <person name="Choi C."/>
            <person name="Cichocki N."/>
            <person name="Clum A."/>
            <person name="Copeland A."/>
            <person name="Hainaut M."/>
            <person name="Haridas S."/>
            <person name="Labutti K."/>
            <person name="Lindquist E."/>
            <person name="Lipzen A."/>
            <person name="Khouja H.-R."/>
            <person name="Murat C."/>
            <person name="Ohm R."/>
            <person name="Olson A."/>
            <person name="Spatafora J."/>
            <person name="Veneault-Fourrey C."/>
            <person name="Henrissat B."/>
            <person name="Grigoriev I."/>
            <person name="Martin F."/>
            <person name="Perotto S."/>
        </authorList>
    </citation>
    <scope>NUCLEOTIDE SEQUENCE [LARGE SCALE GENOMIC DNA]</scope>
    <source>
        <strain evidence="4 5">F</strain>
    </source>
</reference>
<evidence type="ECO:0000259" key="3">
    <source>
        <dbReference type="PROSITE" id="PS50048"/>
    </source>
</evidence>
<proteinExistence type="predicted"/>
<sequence>MAESPSPRFGKFMGRPKKRTKRHRLQHTEWKDEGETTAVQKQSADTTILGGYSSTIGQYLPSPDILPKFGSGSEHRAKTTALVSKSSSSAAHDGDRGAKRASKSSACDQCYRFKVKCVRNGDSCQRCAGNSSICTFSFSSASEEDNDIGPPTSRYAAKRHRFSGIQQQLSIQTPTQDQPSNGSIQENEWAGTNGDLPQIHADKESILEPNQGRLGGPGYDNRGAGHSNMGEVLSISIGTSEDMYDFSSETVNLDSVIPAWSPLTLDVSTLGLSYSNNQSPGLEIFSNAGQQTKDSCESSQSQSQELSHHSQCSCLVSALSTLSNLHELGQPMTCTKTTLDLNRTLSTTRDSLLICEKISDCRSCSRYTMLMFCVTILQQIAICYEILCFSISGNHLSPPLSIKIGDMEFSEVAYAPGIMQAVLSGECKKASGVCERFLDVCEREGDLRGNAYKAGTAIRELLDLLKRGFAR</sequence>
<dbReference type="CDD" id="cd00067">
    <property type="entry name" value="GAL4"/>
    <property type="match status" value="1"/>
</dbReference>
<feature type="region of interest" description="Disordered" evidence="2">
    <location>
        <begin position="1"/>
        <end position="43"/>
    </location>
</feature>
<dbReference type="GO" id="GO:0000981">
    <property type="term" value="F:DNA-binding transcription factor activity, RNA polymerase II-specific"/>
    <property type="evidence" value="ECO:0007669"/>
    <property type="project" value="InterPro"/>
</dbReference>
<evidence type="ECO:0000256" key="1">
    <source>
        <dbReference type="ARBA" id="ARBA00023242"/>
    </source>
</evidence>
<dbReference type="SMART" id="SM00066">
    <property type="entry name" value="GAL4"/>
    <property type="match status" value="1"/>
</dbReference>
<accession>A0A2J6S5X4</accession>
<gene>
    <name evidence="4" type="ORF">L207DRAFT_523582</name>
</gene>
<dbReference type="SUPFAM" id="SSF57701">
    <property type="entry name" value="Zn2/Cys6 DNA-binding domain"/>
    <property type="match status" value="1"/>
</dbReference>
<feature type="region of interest" description="Disordered" evidence="2">
    <location>
        <begin position="78"/>
        <end position="101"/>
    </location>
</feature>
<feature type="region of interest" description="Disordered" evidence="2">
    <location>
        <begin position="170"/>
        <end position="197"/>
    </location>
</feature>
<dbReference type="InterPro" id="IPR001138">
    <property type="entry name" value="Zn2Cys6_DnaBD"/>
</dbReference>
<dbReference type="OrthoDB" id="4356994at2759"/>
<dbReference type="PROSITE" id="PS50048">
    <property type="entry name" value="ZN2_CY6_FUNGAL_2"/>
    <property type="match status" value="1"/>
</dbReference>
<name>A0A2J6S5X4_HYAVF</name>
<evidence type="ECO:0000313" key="5">
    <source>
        <dbReference type="Proteomes" id="UP000235786"/>
    </source>
</evidence>
<dbReference type="AlphaFoldDB" id="A0A2J6S5X4"/>
<dbReference type="Proteomes" id="UP000235786">
    <property type="component" value="Unassembled WGS sequence"/>
</dbReference>
<keyword evidence="1" id="KW-0539">Nucleus</keyword>
<dbReference type="GO" id="GO:0008270">
    <property type="term" value="F:zinc ion binding"/>
    <property type="evidence" value="ECO:0007669"/>
    <property type="project" value="InterPro"/>
</dbReference>
<evidence type="ECO:0000313" key="4">
    <source>
        <dbReference type="EMBL" id="PMD46159.1"/>
    </source>
</evidence>
<keyword evidence="5" id="KW-1185">Reference proteome</keyword>
<feature type="compositionally biased region" description="Polar residues" evidence="2">
    <location>
        <begin position="81"/>
        <end position="90"/>
    </location>
</feature>
<dbReference type="EMBL" id="KZ613939">
    <property type="protein sequence ID" value="PMD46159.1"/>
    <property type="molecule type" value="Genomic_DNA"/>
</dbReference>
<protein>
    <recommendedName>
        <fullName evidence="3">Zn(2)-C6 fungal-type domain-containing protein</fullName>
    </recommendedName>
</protein>
<feature type="compositionally biased region" description="Polar residues" evidence="2">
    <location>
        <begin position="170"/>
        <end position="186"/>
    </location>
</feature>
<evidence type="ECO:0000256" key="2">
    <source>
        <dbReference type="SAM" id="MobiDB-lite"/>
    </source>
</evidence>
<dbReference type="STRING" id="1149755.A0A2J6S5X4"/>
<feature type="compositionally biased region" description="Basic residues" evidence="2">
    <location>
        <begin position="14"/>
        <end position="25"/>
    </location>
</feature>
<dbReference type="Gene3D" id="4.10.240.10">
    <property type="entry name" value="Zn(2)-C6 fungal-type DNA-binding domain"/>
    <property type="match status" value="1"/>
</dbReference>
<feature type="domain" description="Zn(2)-C6 fungal-type" evidence="3">
    <location>
        <begin position="106"/>
        <end position="136"/>
    </location>
</feature>
<dbReference type="Pfam" id="PF00172">
    <property type="entry name" value="Zn_clus"/>
    <property type="match status" value="1"/>
</dbReference>
<dbReference type="InterPro" id="IPR036864">
    <property type="entry name" value="Zn2-C6_fun-type_DNA-bd_sf"/>
</dbReference>